<reference evidence="2" key="1">
    <citation type="journal article" date="2019" name="Sci. Rep.">
        <title>Draft genome of Tanacetum cinerariifolium, the natural source of mosquito coil.</title>
        <authorList>
            <person name="Yamashiro T."/>
            <person name="Shiraishi A."/>
            <person name="Satake H."/>
            <person name="Nakayama K."/>
        </authorList>
    </citation>
    <scope>NUCLEOTIDE SEQUENCE</scope>
</reference>
<organism evidence="2">
    <name type="scientific">Tanacetum cinerariifolium</name>
    <name type="common">Dalmatian daisy</name>
    <name type="synonym">Chrysanthemum cinerariifolium</name>
    <dbReference type="NCBI Taxonomy" id="118510"/>
    <lineage>
        <taxon>Eukaryota</taxon>
        <taxon>Viridiplantae</taxon>
        <taxon>Streptophyta</taxon>
        <taxon>Embryophyta</taxon>
        <taxon>Tracheophyta</taxon>
        <taxon>Spermatophyta</taxon>
        <taxon>Magnoliopsida</taxon>
        <taxon>eudicotyledons</taxon>
        <taxon>Gunneridae</taxon>
        <taxon>Pentapetalae</taxon>
        <taxon>asterids</taxon>
        <taxon>campanulids</taxon>
        <taxon>Asterales</taxon>
        <taxon>Asteraceae</taxon>
        <taxon>Asteroideae</taxon>
        <taxon>Anthemideae</taxon>
        <taxon>Anthemidinae</taxon>
        <taxon>Tanacetum</taxon>
    </lineage>
</organism>
<gene>
    <name evidence="2" type="ORF">Tci_890208</name>
</gene>
<dbReference type="AlphaFoldDB" id="A0A699UA21"/>
<evidence type="ECO:0000256" key="1">
    <source>
        <dbReference type="SAM" id="MobiDB-lite"/>
    </source>
</evidence>
<proteinExistence type="predicted"/>
<feature type="region of interest" description="Disordered" evidence="1">
    <location>
        <begin position="92"/>
        <end position="132"/>
    </location>
</feature>
<feature type="non-terminal residue" evidence="2">
    <location>
        <position position="1"/>
    </location>
</feature>
<feature type="compositionally biased region" description="Basic residues" evidence="1">
    <location>
        <begin position="121"/>
        <end position="132"/>
    </location>
</feature>
<name>A0A699UA21_TANCI</name>
<sequence>KQLLGDDVTEENMNERLGMLLLRKRRELAEQAPPVPDVSSQDPAGVLVAPSIPVDVSLPAATSFAHADILVPAVSIAHVAVFVHAEPMVHPAESHMDDPLTSPEHGSFEPTVDAPPSSSSCHRRKHIAKKRV</sequence>
<dbReference type="EMBL" id="BKCJ011306175">
    <property type="protein sequence ID" value="GFD18239.1"/>
    <property type="molecule type" value="Genomic_DNA"/>
</dbReference>
<protein>
    <submittedName>
        <fullName evidence="2">Uncharacterized protein</fullName>
    </submittedName>
</protein>
<feature type="non-terminal residue" evidence="2">
    <location>
        <position position="132"/>
    </location>
</feature>
<evidence type="ECO:0000313" key="2">
    <source>
        <dbReference type="EMBL" id="GFD18239.1"/>
    </source>
</evidence>
<comment type="caution">
    <text evidence="2">The sequence shown here is derived from an EMBL/GenBank/DDBJ whole genome shotgun (WGS) entry which is preliminary data.</text>
</comment>
<accession>A0A699UA21</accession>